<evidence type="ECO:0000256" key="2">
    <source>
        <dbReference type="ARBA" id="ARBA00004829"/>
    </source>
</evidence>
<feature type="transmembrane region" description="Helical" evidence="8">
    <location>
        <begin position="106"/>
        <end position="125"/>
    </location>
</feature>
<keyword evidence="4" id="KW-0125">Carotenoid biosynthesis</keyword>
<name>A0A1H7U6C7_AQUAM</name>
<keyword evidence="3 8" id="KW-0812">Transmembrane</keyword>
<dbReference type="GO" id="GO:0016117">
    <property type="term" value="P:carotenoid biosynthetic process"/>
    <property type="evidence" value="ECO:0007669"/>
    <property type="project" value="UniProtKB-KW"/>
</dbReference>
<dbReference type="Proteomes" id="UP000198521">
    <property type="component" value="Unassembled WGS sequence"/>
</dbReference>
<feature type="transmembrane region" description="Helical" evidence="8">
    <location>
        <begin position="6"/>
        <end position="24"/>
    </location>
</feature>
<protein>
    <submittedName>
        <fullName evidence="10">Lycopene cyclase domain-containing protein</fullName>
    </submittedName>
</protein>
<evidence type="ECO:0000256" key="5">
    <source>
        <dbReference type="ARBA" id="ARBA00022989"/>
    </source>
</evidence>
<dbReference type="InterPro" id="IPR017825">
    <property type="entry name" value="Lycopene_cyclase_dom"/>
</dbReference>
<dbReference type="GO" id="GO:0016020">
    <property type="term" value="C:membrane"/>
    <property type="evidence" value="ECO:0007669"/>
    <property type="project" value="UniProtKB-SubCell"/>
</dbReference>
<feature type="transmembrane region" description="Helical" evidence="8">
    <location>
        <begin position="131"/>
        <end position="149"/>
    </location>
</feature>
<evidence type="ECO:0000256" key="8">
    <source>
        <dbReference type="SAM" id="Phobius"/>
    </source>
</evidence>
<evidence type="ECO:0000259" key="9">
    <source>
        <dbReference type="Pfam" id="PF18916"/>
    </source>
</evidence>
<feature type="transmembrane region" description="Helical" evidence="8">
    <location>
        <begin position="161"/>
        <end position="185"/>
    </location>
</feature>
<evidence type="ECO:0000256" key="4">
    <source>
        <dbReference type="ARBA" id="ARBA00022746"/>
    </source>
</evidence>
<gene>
    <name evidence="10" type="ORF">SAMN04487910_3609</name>
</gene>
<dbReference type="AlphaFoldDB" id="A0A1H7U6C7"/>
<dbReference type="NCBIfam" id="TIGR03462">
    <property type="entry name" value="CarR_dom_SF"/>
    <property type="match status" value="2"/>
</dbReference>
<dbReference type="RefSeq" id="WP_091411030.1">
    <property type="nucleotide sequence ID" value="NZ_FOAB01000007.1"/>
</dbReference>
<feature type="domain" description="Lycopene cyclase" evidence="9">
    <location>
        <begin position="129"/>
        <end position="222"/>
    </location>
</feature>
<dbReference type="STRING" id="1038014.SAMN04487910_3609"/>
<dbReference type="GO" id="GO:0016872">
    <property type="term" value="F:intramolecular lyase activity"/>
    <property type="evidence" value="ECO:0007669"/>
    <property type="project" value="InterPro"/>
</dbReference>
<feature type="transmembrane region" description="Helical" evidence="8">
    <location>
        <begin position="77"/>
        <end position="94"/>
    </location>
</feature>
<dbReference type="Pfam" id="PF18916">
    <property type="entry name" value="Lycopene_cyc"/>
    <property type="match status" value="2"/>
</dbReference>
<dbReference type="EMBL" id="FOAB01000007">
    <property type="protein sequence ID" value="SEL92632.1"/>
    <property type="molecule type" value="Genomic_DNA"/>
</dbReference>
<comment type="pathway">
    <text evidence="2">Carotenoid biosynthesis.</text>
</comment>
<keyword evidence="6 8" id="KW-0472">Membrane</keyword>
<dbReference type="OrthoDB" id="5195186at2"/>
<keyword evidence="7" id="KW-0413">Isomerase</keyword>
<evidence type="ECO:0000313" key="10">
    <source>
        <dbReference type="EMBL" id="SEL92632.1"/>
    </source>
</evidence>
<feature type="transmembrane region" description="Helical" evidence="8">
    <location>
        <begin position="205"/>
        <end position="222"/>
    </location>
</feature>
<reference evidence="10 11" key="1">
    <citation type="submission" date="2016-10" db="EMBL/GenBank/DDBJ databases">
        <authorList>
            <person name="de Groot N.N."/>
        </authorList>
    </citation>
    <scope>NUCLEOTIDE SEQUENCE [LARGE SCALE GENOMIC DNA]</scope>
    <source>
        <strain evidence="10 11">DSM 25232</strain>
    </source>
</reference>
<keyword evidence="5 8" id="KW-1133">Transmembrane helix</keyword>
<evidence type="ECO:0000313" key="11">
    <source>
        <dbReference type="Proteomes" id="UP000198521"/>
    </source>
</evidence>
<comment type="subcellular location">
    <subcellularLocation>
        <location evidence="1">Membrane</location>
        <topology evidence="1">Multi-pass membrane protein</topology>
    </subcellularLocation>
</comment>
<evidence type="ECO:0000256" key="3">
    <source>
        <dbReference type="ARBA" id="ARBA00022692"/>
    </source>
</evidence>
<feature type="domain" description="Lycopene cyclase" evidence="9">
    <location>
        <begin position="3"/>
        <end position="91"/>
    </location>
</feature>
<keyword evidence="11" id="KW-1185">Reference proteome</keyword>
<evidence type="ECO:0000256" key="7">
    <source>
        <dbReference type="ARBA" id="ARBA00023235"/>
    </source>
</evidence>
<accession>A0A1H7U6C7</accession>
<evidence type="ECO:0000256" key="6">
    <source>
        <dbReference type="ARBA" id="ARBA00023136"/>
    </source>
</evidence>
<dbReference type="GO" id="GO:0045436">
    <property type="term" value="F:lycopene beta cyclase activity"/>
    <property type="evidence" value="ECO:0007669"/>
    <property type="project" value="UniProtKB-ARBA"/>
</dbReference>
<organism evidence="10 11">
    <name type="scientific">Aquimarina amphilecti</name>
    <dbReference type="NCBI Taxonomy" id="1038014"/>
    <lineage>
        <taxon>Bacteria</taxon>
        <taxon>Pseudomonadati</taxon>
        <taxon>Bacteroidota</taxon>
        <taxon>Flavobacteriia</taxon>
        <taxon>Flavobacteriales</taxon>
        <taxon>Flavobacteriaceae</taxon>
        <taxon>Aquimarina</taxon>
    </lineage>
</organism>
<proteinExistence type="predicted"/>
<evidence type="ECO:0000256" key="1">
    <source>
        <dbReference type="ARBA" id="ARBA00004141"/>
    </source>
</evidence>
<feature type="transmembrane region" description="Helical" evidence="8">
    <location>
        <begin position="36"/>
        <end position="57"/>
    </location>
</feature>
<sequence>MSLYLIILIISLAGPLALSFEKNLKLYKRWKYLLPAILITLVVFVTWDIIFTHIGCWFFNPMYNSGIYINKLPLEEYLFFIAIPYACAFSFYAVKFHFPNFKLNEKWTKILTFLIVTASITTSFLNTDLTYTFVNFLVLPVVLLLSYYFTREVVQHYLAIYPILLIPFFIINGILTGTGIEQAVFDYNPEVILGIRVLSIPLEDMFYNFSLLLSPLMLTHIFEMRSKKNKKV</sequence>